<organism evidence="2 3">
    <name type="scientific">Salipiger aestuarii</name>
    <dbReference type="NCBI Taxonomy" id="568098"/>
    <lineage>
        <taxon>Bacteria</taxon>
        <taxon>Pseudomonadati</taxon>
        <taxon>Pseudomonadota</taxon>
        <taxon>Alphaproteobacteria</taxon>
        <taxon>Rhodobacterales</taxon>
        <taxon>Roseobacteraceae</taxon>
        <taxon>Salipiger</taxon>
    </lineage>
</organism>
<proteinExistence type="predicted"/>
<comment type="caution">
    <text evidence="2">The sequence shown here is derived from an EMBL/GenBank/DDBJ whole genome shotgun (WGS) entry which is preliminary data.</text>
</comment>
<dbReference type="Proteomes" id="UP000249165">
    <property type="component" value="Unassembled WGS sequence"/>
</dbReference>
<dbReference type="AlphaFoldDB" id="A0A327XK08"/>
<gene>
    <name evidence="2" type="ORF">ATI53_106617</name>
</gene>
<name>A0A327XK08_9RHOB</name>
<dbReference type="Pfam" id="PF10544">
    <property type="entry name" value="T5orf172"/>
    <property type="match status" value="1"/>
</dbReference>
<protein>
    <submittedName>
        <fullName evidence="2">T5orf172 domain-containing protein</fullName>
    </submittedName>
</protein>
<keyword evidence="3" id="KW-1185">Reference proteome</keyword>
<dbReference type="EMBL" id="QLMG01000066">
    <property type="protein sequence ID" value="RAK09498.1"/>
    <property type="molecule type" value="Genomic_DNA"/>
</dbReference>
<accession>A0A327XK08</accession>
<dbReference type="InterPro" id="IPR018306">
    <property type="entry name" value="Phage_T5_Orf172_DNA-bd"/>
</dbReference>
<feature type="domain" description="Bacteriophage T5 Orf172 DNA-binding" evidence="1">
    <location>
        <begin position="197"/>
        <end position="271"/>
    </location>
</feature>
<evidence type="ECO:0000259" key="1">
    <source>
        <dbReference type="Pfam" id="PF10544"/>
    </source>
</evidence>
<reference evidence="2 3" key="1">
    <citation type="submission" date="2018-06" db="EMBL/GenBank/DDBJ databases">
        <title>Genomic Encyclopedia of Archaeal and Bacterial Type Strains, Phase II (KMG-II): from individual species to whole genera.</title>
        <authorList>
            <person name="Goeker M."/>
        </authorList>
    </citation>
    <scope>NUCLEOTIDE SEQUENCE [LARGE SCALE GENOMIC DNA]</scope>
    <source>
        <strain evidence="2 3">DSM 22011</strain>
    </source>
</reference>
<sequence>MSAVFFTYVWGSHGKRGGPLTFTSKQNRTVAVRSTQEGDFAFGVVSRNPGDPNVQIPDEWKGRVLNVWQISHSTADTSEFGIEAANTWDKLEDGSYRWPYALQPIRTWIIRDAPEFRELPGYTASTHTQRAITTLQDVGDELAATLIDLLATNGEELEVMTPRFQTMENRVRQLRQKHPFAINGYAVEPNTEATNSIYVATLGKGGRVVKIGHAQDATKRVTEFNKFRLSSEPQWVLHTDQAIGSVQDAIDVEKYLGETFANHQTEPNNNEVYVNLDPMEERWLGLSEQAPGVF</sequence>
<dbReference type="RefSeq" id="WP_111551272.1">
    <property type="nucleotide sequence ID" value="NZ_QLMG01000066.1"/>
</dbReference>
<dbReference type="OrthoDB" id="7858931at2"/>
<evidence type="ECO:0000313" key="3">
    <source>
        <dbReference type="Proteomes" id="UP000249165"/>
    </source>
</evidence>
<evidence type="ECO:0000313" key="2">
    <source>
        <dbReference type="EMBL" id="RAK09498.1"/>
    </source>
</evidence>